<dbReference type="InterPro" id="IPR027266">
    <property type="entry name" value="TrmE/GcvT-like"/>
</dbReference>
<sequence length="203" mass="21383">MADTAPQAFSPLSGHIGPVGGPHHAGVVLREVAGLSLINLRGDAEKAFAGHVETVLGVALPTAPNTAACTEGLSLLWLGPDEWLAVSEDGDSPALCARLEEAMSRVHHAVVDLSDNYAVIELSGHAARWVLAKGWPQDLHPSAFKPGQCSQGLLGLAQIVLEQTAEDAYRLFVRPSFAAYLWDWLVDASADVGVRVAPPDAPT</sequence>
<dbReference type="Proteomes" id="UP000198615">
    <property type="component" value="Unassembled WGS sequence"/>
</dbReference>
<keyword evidence="2" id="KW-1185">Reference proteome</keyword>
<dbReference type="SUPFAM" id="SSF103025">
    <property type="entry name" value="Folate-binding domain"/>
    <property type="match status" value="1"/>
</dbReference>
<proteinExistence type="predicted"/>
<accession>A0A8G2BJR7</accession>
<dbReference type="InterPro" id="IPR007375">
    <property type="entry name" value="SoxG"/>
</dbReference>
<evidence type="ECO:0000313" key="2">
    <source>
        <dbReference type="Proteomes" id="UP000198615"/>
    </source>
</evidence>
<comment type="caution">
    <text evidence="1">The sequence shown here is derived from an EMBL/GenBank/DDBJ whole genome shotgun (WGS) entry which is preliminary data.</text>
</comment>
<dbReference type="AlphaFoldDB" id="A0A8G2BJR7"/>
<reference evidence="1 2" key="1">
    <citation type="submission" date="2016-10" db="EMBL/GenBank/DDBJ databases">
        <authorList>
            <person name="Varghese N."/>
            <person name="Submissions S."/>
        </authorList>
    </citation>
    <scope>NUCLEOTIDE SEQUENCE [LARGE SCALE GENOMIC DNA]</scope>
    <source>
        <strain evidence="1 2">DSM 18839</strain>
    </source>
</reference>
<dbReference type="Pfam" id="PF04268">
    <property type="entry name" value="SoxG"/>
    <property type="match status" value="1"/>
</dbReference>
<dbReference type="RefSeq" id="WP_093150871.1">
    <property type="nucleotide sequence ID" value="NZ_FNBW01000007.1"/>
</dbReference>
<dbReference type="EMBL" id="FNBW01000007">
    <property type="protein sequence ID" value="SDF86606.1"/>
    <property type="molecule type" value="Genomic_DNA"/>
</dbReference>
<evidence type="ECO:0000313" key="1">
    <source>
        <dbReference type="EMBL" id="SDF86606.1"/>
    </source>
</evidence>
<dbReference type="Gene3D" id="3.30.70.1520">
    <property type="entry name" value="Heterotetrameric sarcosine oxidase"/>
    <property type="match status" value="1"/>
</dbReference>
<dbReference type="Gene3D" id="3.30.1360.120">
    <property type="entry name" value="Probable tRNA modification gtpase trme, domain 1"/>
    <property type="match status" value="1"/>
</dbReference>
<gene>
    <name evidence="1" type="ORF">SAMN05660686_02611</name>
</gene>
<protein>
    <submittedName>
        <fullName evidence="1">Sarcosine oxidase subunit gamma</fullName>
    </submittedName>
</protein>
<dbReference type="OrthoDB" id="9814782at2"/>
<organism evidence="1 2">
    <name type="scientific">Thalassobaculum litoreum DSM 18839</name>
    <dbReference type="NCBI Taxonomy" id="1123362"/>
    <lineage>
        <taxon>Bacteria</taxon>
        <taxon>Pseudomonadati</taxon>
        <taxon>Pseudomonadota</taxon>
        <taxon>Alphaproteobacteria</taxon>
        <taxon>Rhodospirillales</taxon>
        <taxon>Thalassobaculaceae</taxon>
        <taxon>Thalassobaculum</taxon>
    </lineage>
</organism>
<name>A0A8G2BJR7_9PROT</name>